<accession>D8RDY6</accession>
<feature type="signal peptide" evidence="1">
    <location>
        <begin position="1"/>
        <end position="25"/>
    </location>
</feature>
<proteinExistence type="predicted"/>
<dbReference type="KEGG" id="smo:SELMODRAFT_410196"/>
<reference evidence="2 3" key="1">
    <citation type="journal article" date="2011" name="Science">
        <title>The Selaginella genome identifies genetic changes associated with the evolution of vascular plants.</title>
        <authorList>
            <person name="Banks J.A."/>
            <person name="Nishiyama T."/>
            <person name="Hasebe M."/>
            <person name="Bowman J.L."/>
            <person name="Gribskov M."/>
            <person name="dePamphilis C."/>
            <person name="Albert V.A."/>
            <person name="Aono N."/>
            <person name="Aoyama T."/>
            <person name="Ambrose B.A."/>
            <person name="Ashton N.W."/>
            <person name="Axtell M.J."/>
            <person name="Barker E."/>
            <person name="Barker M.S."/>
            <person name="Bennetzen J.L."/>
            <person name="Bonawitz N.D."/>
            <person name="Chapple C."/>
            <person name="Cheng C."/>
            <person name="Correa L.G."/>
            <person name="Dacre M."/>
            <person name="DeBarry J."/>
            <person name="Dreyer I."/>
            <person name="Elias M."/>
            <person name="Engstrom E.M."/>
            <person name="Estelle M."/>
            <person name="Feng L."/>
            <person name="Finet C."/>
            <person name="Floyd S.K."/>
            <person name="Frommer W.B."/>
            <person name="Fujita T."/>
            <person name="Gramzow L."/>
            <person name="Gutensohn M."/>
            <person name="Harholt J."/>
            <person name="Hattori M."/>
            <person name="Heyl A."/>
            <person name="Hirai T."/>
            <person name="Hiwatashi Y."/>
            <person name="Ishikawa M."/>
            <person name="Iwata M."/>
            <person name="Karol K.G."/>
            <person name="Koehler B."/>
            <person name="Kolukisaoglu U."/>
            <person name="Kubo M."/>
            <person name="Kurata T."/>
            <person name="Lalonde S."/>
            <person name="Li K."/>
            <person name="Li Y."/>
            <person name="Litt A."/>
            <person name="Lyons E."/>
            <person name="Manning G."/>
            <person name="Maruyama T."/>
            <person name="Michael T.P."/>
            <person name="Mikami K."/>
            <person name="Miyazaki S."/>
            <person name="Morinaga S."/>
            <person name="Murata T."/>
            <person name="Mueller-Roeber B."/>
            <person name="Nelson D.R."/>
            <person name="Obara M."/>
            <person name="Oguri Y."/>
            <person name="Olmstead R.G."/>
            <person name="Onodera N."/>
            <person name="Petersen B.L."/>
            <person name="Pils B."/>
            <person name="Prigge M."/>
            <person name="Rensing S.A."/>
            <person name="Riano-Pachon D.M."/>
            <person name="Roberts A.W."/>
            <person name="Sato Y."/>
            <person name="Scheller H.V."/>
            <person name="Schulz B."/>
            <person name="Schulz C."/>
            <person name="Shakirov E.V."/>
            <person name="Shibagaki N."/>
            <person name="Shinohara N."/>
            <person name="Shippen D.E."/>
            <person name="Soerensen I."/>
            <person name="Sotooka R."/>
            <person name="Sugimoto N."/>
            <person name="Sugita M."/>
            <person name="Sumikawa N."/>
            <person name="Tanurdzic M."/>
            <person name="Theissen G."/>
            <person name="Ulvskov P."/>
            <person name="Wakazuki S."/>
            <person name="Weng J.K."/>
            <person name="Willats W.W."/>
            <person name="Wipf D."/>
            <person name="Wolf P.G."/>
            <person name="Yang L."/>
            <person name="Zimmer A.D."/>
            <person name="Zhu Q."/>
            <person name="Mitros T."/>
            <person name="Hellsten U."/>
            <person name="Loque D."/>
            <person name="Otillar R."/>
            <person name="Salamov A."/>
            <person name="Schmutz J."/>
            <person name="Shapiro H."/>
            <person name="Lindquist E."/>
            <person name="Lucas S."/>
            <person name="Rokhsar D."/>
            <person name="Grigoriev I.V."/>
        </authorList>
    </citation>
    <scope>NUCLEOTIDE SEQUENCE [LARGE SCALE GENOMIC DNA]</scope>
</reference>
<dbReference type="SUPFAM" id="SSF51182">
    <property type="entry name" value="RmlC-like cupins"/>
    <property type="match status" value="1"/>
</dbReference>
<sequence>MESKKLMLVVMILGAAPANVFVSAADPDPLRDFEGSGALSNFVLRDVFKNLSNVTYVHFNMVPCGVNLPHRASELLTMISGGPLQVGFVDTADKWWCSLDDPGQVRCNCTQRRAGHDPEAQGQYAAIYAPARVGPARRSPPIPIHCEISRRRELLAISCYEMLMGMFAIDPVVFVAAINTTIFPGITSQGITYVQFHMVPCGVNVPHTHPRALELLTMVSGGPVSLIQATSGGALLMIPDSSTATAVNVELDMIRELKANMLPYTPQLELATPSVCIPGQDIATKI</sequence>
<dbReference type="HOGENOM" id="CLU_1047315_0_0_1"/>
<dbReference type="InterPro" id="IPR014710">
    <property type="entry name" value="RmlC-like_jellyroll"/>
</dbReference>
<dbReference type="InterPro" id="IPR019780">
    <property type="entry name" value="Germin_Mn-BS"/>
</dbReference>
<organism evidence="3">
    <name type="scientific">Selaginella moellendorffii</name>
    <name type="common">Spikemoss</name>
    <dbReference type="NCBI Taxonomy" id="88036"/>
    <lineage>
        <taxon>Eukaryota</taxon>
        <taxon>Viridiplantae</taxon>
        <taxon>Streptophyta</taxon>
        <taxon>Embryophyta</taxon>
        <taxon>Tracheophyta</taxon>
        <taxon>Lycopodiopsida</taxon>
        <taxon>Selaginellales</taxon>
        <taxon>Selaginellaceae</taxon>
        <taxon>Selaginella</taxon>
    </lineage>
</organism>
<dbReference type="InterPro" id="IPR011051">
    <property type="entry name" value="RmlC_Cupin_sf"/>
</dbReference>
<dbReference type="Gene3D" id="2.60.120.10">
    <property type="entry name" value="Jelly Rolls"/>
    <property type="match status" value="1"/>
</dbReference>
<keyword evidence="1" id="KW-0732">Signal</keyword>
<evidence type="ECO:0008006" key="4">
    <source>
        <dbReference type="Google" id="ProtNLM"/>
    </source>
</evidence>
<dbReference type="EMBL" id="GL377577">
    <property type="protein sequence ID" value="EFJ29577.1"/>
    <property type="molecule type" value="Genomic_DNA"/>
</dbReference>
<gene>
    <name evidence="2" type="ORF">SELMODRAFT_410196</name>
</gene>
<evidence type="ECO:0000313" key="2">
    <source>
        <dbReference type="EMBL" id="EFJ29577.1"/>
    </source>
</evidence>
<dbReference type="Gramene" id="EFJ29577">
    <property type="protein sequence ID" value="EFJ29577"/>
    <property type="gene ID" value="SELMODRAFT_410196"/>
</dbReference>
<name>D8RDY6_SELML</name>
<dbReference type="GO" id="GO:0030145">
    <property type="term" value="F:manganese ion binding"/>
    <property type="evidence" value="ECO:0007669"/>
    <property type="project" value="InterPro"/>
</dbReference>
<keyword evidence="3" id="KW-1185">Reference proteome</keyword>
<dbReference type="Proteomes" id="UP000001514">
    <property type="component" value="Unassembled WGS sequence"/>
</dbReference>
<evidence type="ECO:0000256" key="1">
    <source>
        <dbReference type="SAM" id="SignalP"/>
    </source>
</evidence>
<dbReference type="PANTHER" id="PTHR31238">
    <property type="entry name" value="GERMIN-LIKE PROTEIN SUBFAMILY 3 MEMBER 3"/>
    <property type="match status" value="1"/>
</dbReference>
<dbReference type="PROSITE" id="PS00725">
    <property type="entry name" value="GERMIN"/>
    <property type="match status" value="1"/>
</dbReference>
<dbReference type="AlphaFoldDB" id="D8RDY6"/>
<dbReference type="InParanoid" id="D8RDY6"/>
<protein>
    <recommendedName>
        <fullName evidence="4">Cupin type-1 domain-containing protein</fullName>
    </recommendedName>
</protein>
<feature type="chain" id="PRO_5003121736" description="Cupin type-1 domain-containing protein" evidence="1">
    <location>
        <begin position="26"/>
        <end position="286"/>
    </location>
</feature>
<evidence type="ECO:0000313" key="3">
    <source>
        <dbReference type="Proteomes" id="UP000001514"/>
    </source>
</evidence>